<dbReference type="AlphaFoldDB" id="A0A8J5CJ59"/>
<proteinExistence type="predicted"/>
<gene>
    <name evidence="2" type="ORF">GWK47_014044</name>
</gene>
<organism evidence="2 3">
    <name type="scientific">Chionoecetes opilio</name>
    <name type="common">Atlantic snow crab</name>
    <name type="synonym">Cancer opilio</name>
    <dbReference type="NCBI Taxonomy" id="41210"/>
    <lineage>
        <taxon>Eukaryota</taxon>
        <taxon>Metazoa</taxon>
        <taxon>Ecdysozoa</taxon>
        <taxon>Arthropoda</taxon>
        <taxon>Crustacea</taxon>
        <taxon>Multicrustacea</taxon>
        <taxon>Malacostraca</taxon>
        <taxon>Eumalacostraca</taxon>
        <taxon>Eucarida</taxon>
        <taxon>Decapoda</taxon>
        <taxon>Pleocyemata</taxon>
        <taxon>Brachyura</taxon>
        <taxon>Eubrachyura</taxon>
        <taxon>Majoidea</taxon>
        <taxon>Majidae</taxon>
        <taxon>Chionoecetes</taxon>
    </lineage>
</organism>
<feature type="compositionally biased region" description="Basic and acidic residues" evidence="1">
    <location>
        <begin position="102"/>
        <end position="118"/>
    </location>
</feature>
<feature type="region of interest" description="Disordered" evidence="1">
    <location>
        <begin position="143"/>
        <end position="165"/>
    </location>
</feature>
<dbReference type="EMBL" id="JACEEZ010020491">
    <property type="protein sequence ID" value="KAG0714496.1"/>
    <property type="molecule type" value="Genomic_DNA"/>
</dbReference>
<reference evidence="2" key="1">
    <citation type="submission" date="2020-07" db="EMBL/GenBank/DDBJ databases">
        <title>The High-quality genome of the commercially important snow crab, Chionoecetes opilio.</title>
        <authorList>
            <person name="Jeong J.-H."/>
            <person name="Ryu S."/>
        </authorList>
    </citation>
    <scope>NUCLEOTIDE SEQUENCE</scope>
    <source>
        <strain evidence="2">MADBK_172401_WGS</strain>
        <tissue evidence="2">Digestive gland</tissue>
    </source>
</reference>
<comment type="caution">
    <text evidence="2">The sequence shown here is derived from an EMBL/GenBank/DDBJ whole genome shotgun (WGS) entry which is preliminary data.</text>
</comment>
<evidence type="ECO:0000313" key="3">
    <source>
        <dbReference type="Proteomes" id="UP000770661"/>
    </source>
</evidence>
<keyword evidence="3" id="KW-1185">Reference proteome</keyword>
<dbReference type="Proteomes" id="UP000770661">
    <property type="component" value="Unassembled WGS sequence"/>
</dbReference>
<name>A0A8J5CJ59_CHIOP</name>
<evidence type="ECO:0000256" key="1">
    <source>
        <dbReference type="SAM" id="MobiDB-lite"/>
    </source>
</evidence>
<protein>
    <submittedName>
        <fullName evidence="2">Uncharacterized protein</fullName>
    </submittedName>
</protein>
<feature type="region of interest" description="Disordered" evidence="1">
    <location>
        <begin position="86"/>
        <end position="131"/>
    </location>
</feature>
<accession>A0A8J5CJ59</accession>
<sequence length="239" mass="25687">MNLFSIRYAKQIVYYNIWEARQPPAGYGGISVAKSEIADSEVLSELKQLRGQVHDLNLARGGHDDVVRVLGDAIASLKKENAELREELGKRGVPASPVPLPRRREGAWTQVKNKETGRGRSQTPPPATGNSFAALVDECTEEGDGKTDELSLSSGPPVRRERGASLSQGCGTVGVLAWIIEKGDGGQGLFRGPGGFVKECLISGIPFALHIKNMRIFTIVPTATSAHYGTLHPCLVTTT</sequence>
<evidence type="ECO:0000313" key="2">
    <source>
        <dbReference type="EMBL" id="KAG0714496.1"/>
    </source>
</evidence>